<comment type="caution">
    <text evidence="2">The sequence shown here is derived from an EMBL/GenBank/DDBJ whole genome shotgun (WGS) entry which is preliminary data.</text>
</comment>
<feature type="region of interest" description="Disordered" evidence="1">
    <location>
        <begin position="54"/>
        <end position="79"/>
    </location>
</feature>
<gene>
    <name evidence="2" type="ORF">IEQ34_015877</name>
</gene>
<keyword evidence="3" id="KW-1185">Reference proteome</keyword>
<evidence type="ECO:0000256" key="1">
    <source>
        <dbReference type="SAM" id="MobiDB-lite"/>
    </source>
</evidence>
<name>A0AAV7GI15_DENCH</name>
<proteinExistence type="predicted"/>
<dbReference type="Proteomes" id="UP000775213">
    <property type="component" value="Unassembled WGS sequence"/>
</dbReference>
<evidence type="ECO:0000313" key="2">
    <source>
        <dbReference type="EMBL" id="KAH0455845.1"/>
    </source>
</evidence>
<dbReference type="EMBL" id="JAGFBR010000014">
    <property type="protein sequence ID" value="KAH0455845.1"/>
    <property type="molecule type" value="Genomic_DNA"/>
</dbReference>
<reference evidence="2 3" key="1">
    <citation type="journal article" date="2021" name="Hortic Res">
        <title>Chromosome-scale assembly of the Dendrobium chrysotoxum genome enhances the understanding of orchid evolution.</title>
        <authorList>
            <person name="Zhang Y."/>
            <person name="Zhang G.Q."/>
            <person name="Zhang D."/>
            <person name="Liu X.D."/>
            <person name="Xu X.Y."/>
            <person name="Sun W.H."/>
            <person name="Yu X."/>
            <person name="Zhu X."/>
            <person name="Wang Z.W."/>
            <person name="Zhao X."/>
            <person name="Zhong W.Y."/>
            <person name="Chen H."/>
            <person name="Yin W.L."/>
            <person name="Huang T."/>
            <person name="Niu S.C."/>
            <person name="Liu Z.J."/>
        </authorList>
    </citation>
    <scope>NUCLEOTIDE SEQUENCE [LARGE SCALE GENOMIC DNA]</scope>
    <source>
        <strain evidence="2">Lindl</strain>
    </source>
</reference>
<organism evidence="2 3">
    <name type="scientific">Dendrobium chrysotoxum</name>
    <name type="common">Orchid</name>
    <dbReference type="NCBI Taxonomy" id="161865"/>
    <lineage>
        <taxon>Eukaryota</taxon>
        <taxon>Viridiplantae</taxon>
        <taxon>Streptophyta</taxon>
        <taxon>Embryophyta</taxon>
        <taxon>Tracheophyta</taxon>
        <taxon>Spermatophyta</taxon>
        <taxon>Magnoliopsida</taxon>
        <taxon>Liliopsida</taxon>
        <taxon>Asparagales</taxon>
        <taxon>Orchidaceae</taxon>
        <taxon>Epidendroideae</taxon>
        <taxon>Malaxideae</taxon>
        <taxon>Dendrobiinae</taxon>
        <taxon>Dendrobium</taxon>
    </lineage>
</organism>
<feature type="compositionally biased region" description="Basic residues" evidence="1">
    <location>
        <begin position="69"/>
        <end position="79"/>
    </location>
</feature>
<evidence type="ECO:0000313" key="3">
    <source>
        <dbReference type="Proteomes" id="UP000775213"/>
    </source>
</evidence>
<accession>A0AAV7GI15</accession>
<dbReference type="AlphaFoldDB" id="A0AAV7GI15"/>
<sequence>MGKNSGEDFNRTVDVRLLDRIAIESALFKQWLKNMQIEKIFCIIMLKRRREIEEEEKSSRDLKNPGASPRHHHRQTSVNHRRTIIGPSSVFGSLSPADYGPSDHRRPTTIFPTSVACRLWSLRPPSPTIVLSTTFTDYSLFDLPRLSTMIFRPSSPDCNHSDLRHPLTTILPTIVAQLQFL</sequence>
<protein>
    <submittedName>
        <fullName evidence="2">Uncharacterized protein</fullName>
    </submittedName>
</protein>